<dbReference type="HOGENOM" id="CLU_045791_0_0_10"/>
<dbReference type="STRING" id="547042.BACCOPRO_00662"/>
<evidence type="ECO:0000313" key="4">
    <source>
        <dbReference type="Proteomes" id="UP000014073"/>
    </source>
</evidence>
<dbReference type="Proteomes" id="UP000014073">
    <property type="component" value="Unassembled WGS sequence"/>
</dbReference>
<feature type="coiled-coil region" evidence="1">
    <location>
        <begin position="407"/>
        <end position="470"/>
    </location>
</feature>
<evidence type="ECO:0000313" key="3">
    <source>
        <dbReference type="EMBL" id="EEF75179.1"/>
    </source>
</evidence>
<evidence type="ECO:0000256" key="2">
    <source>
        <dbReference type="SAM" id="SignalP"/>
    </source>
</evidence>
<protein>
    <submittedName>
        <fullName evidence="3">Tetratricopeptide repeat protein</fullName>
    </submittedName>
</protein>
<organism evidence="3 4">
    <name type="scientific">Phocaeicola coprophilus DSM 18228 = JCM 13818</name>
    <dbReference type="NCBI Taxonomy" id="547042"/>
    <lineage>
        <taxon>Bacteria</taxon>
        <taxon>Pseudomonadati</taxon>
        <taxon>Bacteroidota</taxon>
        <taxon>Bacteroidia</taxon>
        <taxon>Bacteroidales</taxon>
        <taxon>Bacteroidaceae</taxon>
        <taxon>Phocaeicola</taxon>
    </lineage>
</organism>
<dbReference type="SUPFAM" id="SSF48452">
    <property type="entry name" value="TPR-like"/>
    <property type="match status" value="1"/>
</dbReference>
<dbReference type="Pfam" id="PF12895">
    <property type="entry name" value="ANAPC3"/>
    <property type="match status" value="1"/>
</dbReference>
<keyword evidence="1" id="KW-0175">Coiled coil</keyword>
<name>S0F507_9BACT</name>
<feature type="signal peptide" evidence="2">
    <location>
        <begin position="1"/>
        <end position="24"/>
    </location>
</feature>
<reference evidence="3 4" key="1">
    <citation type="submission" date="2008-12" db="EMBL/GenBank/DDBJ databases">
        <authorList>
            <person name="Fulton L."/>
            <person name="Clifton S."/>
            <person name="Fulton B."/>
            <person name="Xu J."/>
            <person name="Minx P."/>
            <person name="Pepin K.H."/>
            <person name="Johnson M."/>
            <person name="Bhonagiri V."/>
            <person name="Nash W.E."/>
            <person name="Mardis E.R."/>
            <person name="Wilson R.K."/>
        </authorList>
    </citation>
    <scope>NUCLEOTIDE SEQUENCE [LARGE SCALE GENOMIC DNA]</scope>
    <source>
        <strain evidence="3 4">DSM 18228</strain>
    </source>
</reference>
<dbReference type="EMBL" id="ACBW01000045">
    <property type="protein sequence ID" value="EEF75179.1"/>
    <property type="molecule type" value="Genomic_DNA"/>
</dbReference>
<keyword evidence="4" id="KW-1185">Reference proteome</keyword>
<proteinExistence type="predicted"/>
<gene>
    <name evidence="3" type="ORF">BACCOPRO_00662</name>
</gene>
<comment type="caution">
    <text evidence="3">The sequence shown here is derived from an EMBL/GenBank/DDBJ whole genome shotgun (WGS) entry which is preliminary data.</text>
</comment>
<feature type="chain" id="PRO_5004486541" evidence="2">
    <location>
        <begin position="25"/>
        <end position="475"/>
    </location>
</feature>
<dbReference type="InterPro" id="IPR011990">
    <property type="entry name" value="TPR-like_helical_dom_sf"/>
</dbReference>
<accession>S0F507</accession>
<evidence type="ECO:0000256" key="1">
    <source>
        <dbReference type="SAM" id="Coils"/>
    </source>
</evidence>
<dbReference type="Gene3D" id="1.25.40.10">
    <property type="entry name" value="Tetratricopeptide repeat domain"/>
    <property type="match status" value="1"/>
</dbReference>
<sequence length="475" mass="54410">MTETMKKKYIFPLLALCFTGNAFSQTLSQAQKWFTEGKFAEAKPVFEKLVRQAPSNANYNFWYGACCYETGELSKAVPYLEKSAERKVINGFLYLSKAYYDLYRFDEAIQNLEDHIYWLERKKRDTSEAETLMERYRMGARMIRGVEKVAVIDSFTVSKRDFLSAYKLSRESGEIKATGEGGCTEFTNEMGDKKILARPNADGATSLYGSVKMIDKWSDPEPLKGLEEGGTNLNYPFLDSDGITLYYAAQGEESLGGYDIFITRYDSDDNAYLRPDNLGFPFNSVANDYMYAIDDFNNLGWFASDRYQPEDKVCVYVFVPNESKQVYDYESTSPEMLQAAASLQCIQKTQTDAAKVRLARQQLAKVMYGQDEQKKKGDFRFVVDDNVVYHTLADFRSAEARKQYQTLSQKQKDLDNLSETLGKQRELYGQSNKAGKDRLTPAILDKEQRIKQLREEIASLTVNIRNTELKALNRK</sequence>
<dbReference type="eggNOG" id="COG0457">
    <property type="taxonomic scope" value="Bacteria"/>
</dbReference>
<dbReference type="AlphaFoldDB" id="S0F507"/>
<keyword evidence="2" id="KW-0732">Signal</keyword>